<comment type="caution">
    <text evidence="1">The sequence shown here is derived from an EMBL/GenBank/DDBJ whole genome shotgun (WGS) entry which is preliminary data.</text>
</comment>
<dbReference type="Gene3D" id="3.30.70.1120">
    <property type="entry name" value="TT1725-like"/>
    <property type="match status" value="1"/>
</dbReference>
<protein>
    <recommendedName>
        <fullName evidence="3">DUF503 domain-containing protein</fullName>
    </recommendedName>
</protein>
<dbReference type="InterPro" id="IPR036746">
    <property type="entry name" value="TT1725-like_sf"/>
</dbReference>
<keyword evidence="2" id="KW-1185">Reference proteome</keyword>
<evidence type="ECO:0008006" key="3">
    <source>
        <dbReference type="Google" id="ProtNLM"/>
    </source>
</evidence>
<dbReference type="OrthoDB" id="9809023at2"/>
<accession>A0A419SV28</accession>
<dbReference type="InterPro" id="IPR007546">
    <property type="entry name" value="DUF503"/>
</dbReference>
<dbReference type="SUPFAM" id="SSF103007">
    <property type="entry name" value="Hypothetical protein TT1725"/>
    <property type="match status" value="1"/>
</dbReference>
<dbReference type="EMBL" id="MCIB01000038">
    <property type="protein sequence ID" value="RKD29079.1"/>
    <property type="molecule type" value="Genomic_DNA"/>
</dbReference>
<dbReference type="AlphaFoldDB" id="A0A419SV28"/>
<sequence length="93" mass="10744">MVIGACTVELIIYEANSLKEKRQVIKSLIERIKSRYNTSIAEIDFNDKWRRSIIGFACVTNNTKHANKMVSNVLKFIERDSRVEVSNINIEIL</sequence>
<proteinExistence type="predicted"/>
<dbReference type="PANTHER" id="PTHR36441">
    <property type="entry name" value="HYPOTHETICAL CYTOSOLIC PROTEIN"/>
    <property type="match status" value="1"/>
</dbReference>
<dbReference type="Pfam" id="PF04456">
    <property type="entry name" value="DUF503"/>
    <property type="match status" value="1"/>
</dbReference>
<evidence type="ECO:0000313" key="2">
    <source>
        <dbReference type="Proteomes" id="UP000284177"/>
    </source>
</evidence>
<organism evidence="1 2">
    <name type="scientific">Thermohalobacter berrensis</name>
    <dbReference type="NCBI Taxonomy" id="99594"/>
    <lineage>
        <taxon>Bacteria</taxon>
        <taxon>Bacillati</taxon>
        <taxon>Bacillota</taxon>
        <taxon>Tissierellia</taxon>
        <taxon>Tissierellales</taxon>
        <taxon>Thermohalobacteraceae</taxon>
        <taxon>Thermohalobacter</taxon>
    </lineage>
</organism>
<evidence type="ECO:0000313" key="1">
    <source>
        <dbReference type="EMBL" id="RKD29079.1"/>
    </source>
</evidence>
<name>A0A419SV28_9FIRM</name>
<dbReference type="PANTHER" id="PTHR36441:SF1">
    <property type="entry name" value="DUF503 DOMAIN-CONTAINING PROTEIN"/>
    <property type="match status" value="1"/>
</dbReference>
<gene>
    <name evidence="1" type="ORF">BET03_05895</name>
</gene>
<reference evidence="1 2" key="1">
    <citation type="submission" date="2016-08" db="EMBL/GenBank/DDBJ databases">
        <title>Novel Firmicutes and Novel Genomes.</title>
        <authorList>
            <person name="Poppleton D.I."/>
            <person name="Gribaldo S."/>
        </authorList>
    </citation>
    <scope>NUCLEOTIDE SEQUENCE [LARGE SCALE GENOMIC DNA]</scope>
    <source>
        <strain evidence="1 2">CTT3</strain>
    </source>
</reference>
<dbReference type="Proteomes" id="UP000284177">
    <property type="component" value="Unassembled WGS sequence"/>
</dbReference>